<feature type="active site" evidence="10">
    <location>
        <position position="247"/>
    </location>
</feature>
<keyword evidence="3 11" id="KW-0560">Oxidoreductase</keyword>
<dbReference type="PANTHER" id="PTHR43521">
    <property type="entry name" value="ALPHA-AMINOADIPIC SEMIALDEHYDE DEHYDROGENASE"/>
    <property type="match status" value="1"/>
</dbReference>
<organism evidence="13 14">
    <name type="scientific">Sulfobacillus benefaciens</name>
    <dbReference type="NCBI Taxonomy" id="453960"/>
    <lineage>
        <taxon>Bacteria</taxon>
        <taxon>Bacillati</taxon>
        <taxon>Bacillota</taxon>
        <taxon>Clostridia</taxon>
        <taxon>Eubacteriales</taxon>
        <taxon>Clostridiales Family XVII. Incertae Sedis</taxon>
        <taxon>Sulfobacillus</taxon>
    </lineage>
</organism>
<evidence type="ECO:0000256" key="7">
    <source>
        <dbReference type="ARBA" id="ARBA00054572"/>
    </source>
</evidence>
<dbReference type="FunFam" id="3.40.309.10:FF:000009">
    <property type="entry name" value="Aldehyde dehydrogenase A"/>
    <property type="match status" value="1"/>
</dbReference>
<dbReference type="PROSITE" id="PS00070">
    <property type="entry name" value="ALDEHYDE_DEHYDR_CYS"/>
    <property type="match status" value="1"/>
</dbReference>
<dbReference type="InterPro" id="IPR016163">
    <property type="entry name" value="Ald_DH_C"/>
</dbReference>
<dbReference type="GO" id="GO:0004029">
    <property type="term" value="F:aldehyde dehydrogenase (NAD+) activity"/>
    <property type="evidence" value="ECO:0007669"/>
    <property type="project" value="UniProtKB-EC"/>
</dbReference>
<dbReference type="EC" id="1.2.1.3" evidence="5"/>
<evidence type="ECO:0000256" key="2">
    <source>
        <dbReference type="ARBA" id="ARBA00011881"/>
    </source>
</evidence>
<protein>
    <recommendedName>
        <fullName evidence="9">3-sulfolactaldehyde dehydrogenase</fullName>
        <ecNumber evidence="5">1.2.1.3</ecNumber>
        <ecNumber evidence="8">1.2.1.97</ecNumber>
    </recommendedName>
</protein>
<dbReference type="Pfam" id="PF00171">
    <property type="entry name" value="Aldedh"/>
    <property type="match status" value="1"/>
</dbReference>
<reference evidence="13 14" key="1">
    <citation type="journal article" date="2014" name="BMC Genomics">
        <title>Comparison of environmental and isolate Sulfobacillus genomes reveals diverse carbon, sulfur, nitrogen, and hydrogen metabolisms.</title>
        <authorList>
            <person name="Justice N.B."/>
            <person name="Norman A."/>
            <person name="Brown C.T."/>
            <person name="Singh A."/>
            <person name="Thomas B.C."/>
            <person name="Banfield J.F."/>
        </authorList>
    </citation>
    <scope>NUCLEOTIDE SEQUENCE [LARGE SCALE GENOMIC DNA]</scope>
    <source>
        <strain evidence="13">AMDSBA1</strain>
    </source>
</reference>
<dbReference type="FunFam" id="3.40.605.10:FF:000007">
    <property type="entry name" value="NAD/NADP-dependent betaine aldehyde dehydrogenase"/>
    <property type="match status" value="1"/>
</dbReference>
<evidence type="ECO:0000256" key="5">
    <source>
        <dbReference type="ARBA" id="ARBA00024226"/>
    </source>
</evidence>
<dbReference type="PROSITE" id="PS00687">
    <property type="entry name" value="ALDEHYDE_DEHYDR_GLU"/>
    <property type="match status" value="1"/>
</dbReference>
<comment type="subunit">
    <text evidence="2">Homotetramer.</text>
</comment>
<dbReference type="PANTHER" id="PTHR43521:SF1">
    <property type="entry name" value="ALPHA-AMINOADIPIC SEMIALDEHYDE DEHYDROGENASE"/>
    <property type="match status" value="1"/>
</dbReference>
<dbReference type="InterPro" id="IPR044638">
    <property type="entry name" value="ALDH7A1-like"/>
</dbReference>
<dbReference type="InterPro" id="IPR016160">
    <property type="entry name" value="Ald_DH_CS_CYS"/>
</dbReference>
<evidence type="ECO:0000256" key="4">
    <source>
        <dbReference type="ARBA" id="ARBA00023027"/>
    </source>
</evidence>
<evidence type="ECO:0000256" key="6">
    <source>
        <dbReference type="ARBA" id="ARBA00050326"/>
    </source>
</evidence>
<accession>A0A2T2XAB6</accession>
<comment type="similarity">
    <text evidence="1 11">Belongs to the aldehyde dehydrogenase family.</text>
</comment>
<comment type="function">
    <text evidence="7">Part of the sulfo-TAL (or sulfo-SFT) pathway, a D-sulfoquinovose degradation pathway that produces sulfolactate (SL). Catalyzes the oxidation of 3-sulfolactaldehyde (SLA) to sulfolactate (SL).</text>
</comment>
<dbReference type="EC" id="1.2.1.97" evidence="8"/>
<dbReference type="InterPro" id="IPR015590">
    <property type="entry name" value="Aldehyde_DH_dom"/>
</dbReference>
<evidence type="ECO:0000256" key="3">
    <source>
        <dbReference type="ARBA" id="ARBA00023002"/>
    </source>
</evidence>
<dbReference type="Gene3D" id="3.40.605.10">
    <property type="entry name" value="Aldehyde Dehydrogenase, Chain A, domain 1"/>
    <property type="match status" value="1"/>
</dbReference>
<dbReference type="InterPro" id="IPR029510">
    <property type="entry name" value="Ald_DH_CS_GLU"/>
</dbReference>
<dbReference type="SUPFAM" id="SSF53720">
    <property type="entry name" value="ALDH-like"/>
    <property type="match status" value="1"/>
</dbReference>
<evidence type="ECO:0000313" key="14">
    <source>
        <dbReference type="Proteomes" id="UP000242699"/>
    </source>
</evidence>
<dbReference type="AlphaFoldDB" id="A0A2T2XAB6"/>
<comment type="caution">
    <text evidence="13">The sequence shown here is derived from an EMBL/GenBank/DDBJ whole genome shotgun (WGS) entry which is preliminary data.</text>
</comment>
<name>A0A2T2XAB6_9FIRM</name>
<dbReference type="InterPro" id="IPR016161">
    <property type="entry name" value="Ald_DH/histidinol_DH"/>
</dbReference>
<sequence>MRLLNFIDGQWSEPVKGQYRNIYDPATGEPLWEVPRSTPEDLNQAVEAARAAFSSWRLVPGPKRGEILFRVGQLLLERKAELAAKMTQEMGKVLLEAEGDVQEGIDMAFYMAGEGRRSFGQTTPSELPNKFAMTVRDPIGVAGIITPWNFPMAIPTWKIFPALVMGNTVVFKPASETPRLAYELVRILEQAGMPAGTVNLVFGSGTEIGEALIHHPDVPLISFTGSNETGRHVAEVTGRELKRVSLELGGKNAIIVMDDADLDLAVDGIIWSAFGTTGQRCTACSRLIVQEGIYDVVRDRLKERIEKLTLGSGLNEKTDVGPLINKQAVEKVKKYIQIGKEEGAYLETGGDVPHDPGLASGHFFLPTLFTNVSMKMRIAQEEIFGPVLSMIKVKSLPEAIEANNQVTYGLSSSIFTRNVNAAFEAIRDLATGLIYINAGTIGAEIHLPFGGTRGTGNGHRESGTAALDFFSEWKAVYVDYSGRLQRAQIDD</sequence>
<dbReference type="InterPro" id="IPR016162">
    <property type="entry name" value="Ald_DH_N"/>
</dbReference>
<comment type="catalytic activity">
    <reaction evidence="6">
        <text>(2S)-3-sulfolactaldehyde + NAD(+) + H2O = (2S)-3-sulfolactate + NADH + 2 H(+)</text>
        <dbReference type="Rhea" id="RHEA:47932"/>
        <dbReference type="ChEBI" id="CHEBI:15377"/>
        <dbReference type="ChEBI" id="CHEBI:15378"/>
        <dbReference type="ChEBI" id="CHEBI:57540"/>
        <dbReference type="ChEBI" id="CHEBI:57945"/>
        <dbReference type="ChEBI" id="CHEBI:61289"/>
        <dbReference type="ChEBI" id="CHEBI:90109"/>
        <dbReference type="EC" id="1.2.1.97"/>
    </reaction>
    <physiologicalReaction direction="left-to-right" evidence="6">
        <dbReference type="Rhea" id="RHEA:47933"/>
    </physiologicalReaction>
</comment>
<keyword evidence="4" id="KW-0520">NAD</keyword>
<feature type="domain" description="Aldehyde dehydrogenase" evidence="12">
    <location>
        <begin position="19"/>
        <end position="476"/>
    </location>
</feature>
<proteinExistence type="inferred from homology"/>
<evidence type="ECO:0000256" key="8">
    <source>
        <dbReference type="ARBA" id="ARBA00066984"/>
    </source>
</evidence>
<dbReference type="EMBL" id="PXYT01000002">
    <property type="protein sequence ID" value="PSR31432.1"/>
    <property type="molecule type" value="Genomic_DNA"/>
</dbReference>
<gene>
    <name evidence="13" type="ORF">C7B43_01685</name>
</gene>
<evidence type="ECO:0000256" key="1">
    <source>
        <dbReference type="ARBA" id="ARBA00009986"/>
    </source>
</evidence>
<evidence type="ECO:0000256" key="10">
    <source>
        <dbReference type="PROSITE-ProRule" id="PRU10007"/>
    </source>
</evidence>
<evidence type="ECO:0000313" key="13">
    <source>
        <dbReference type="EMBL" id="PSR31432.1"/>
    </source>
</evidence>
<dbReference type="Gene3D" id="3.40.309.10">
    <property type="entry name" value="Aldehyde Dehydrogenase, Chain A, domain 2"/>
    <property type="match status" value="1"/>
</dbReference>
<evidence type="ECO:0000256" key="9">
    <source>
        <dbReference type="ARBA" id="ARBA00067277"/>
    </source>
</evidence>
<dbReference type="Proteomes" id="UP000242699">
    <property type="component" value="Unassembled WGS sequence"/>
</dbReference>
<evidence type="ECO:0000259" key="12">
    <source>
        <dbReference type="Pfam" id="PF00171"/>
    </source>
</evidence>
<evidence type="ECO:0000256" key="11">
    <source>
        <dbReference type="RuleBase" id="RU003345"/>
    </source>
</evidence>